<evidence type="ECO:0000256" key="6">
    <source>
        <dbReference type="SAM" id="Coils"/>
    </source>
</evidence>
<comment type="caution">
    <text evidence="9">The sequence shown here is derived from an EMBL/GenBank/DDBJ whole genome shotgun (WGS) entry which is preliminary data.</text>
</comment>
<evidence type="ECO:0000256" key="2">
    <source>
        <dbReference type="ARBA" id="ARBA00008180"/>
    </source>
</evidence>
<keyword evidence="6" id="KW-0175">Coiled coil</keyword>
<dbReference type="RefSeq" id="XP_018229969.1">
    <property type="nucleotide sequence ID" value="XM_018373794.1"/>
</dbReference>
<dbReference type="VEuPathDB" id="FungiDB:T551_01531"/>
<keyword evidence="4" id="KW-0653">Protein transport</keyword>
<dbReference type="PANTHER" id="PTHR14190:SF7">
    <property type="entry name" value="VACUOLAR PROTEIN SORTING-ASSOCIATED PROTEIN 52 HOMOLOG"/>
    <property type="match status" value="1"/>
</dbReference>
<evidence type="ECO:0008006" key="11">
    <source>
        <dbReference type="Google" id="ProtNLM"/>
    </source>
</evidence>
<dbReference type="PANTHER" id="PTHR14190">
    <property type="entry name" value="SUPPRESSOR OF ACTIN MUTATIONS 2/VACUOLAR PROTEIN SORTING 52"/>
    <property type="match status" value="1"/>
</dbReference>
<evidence type="ECO:0000256" key="3">
    <source>
        <dbReference type="ARBA" id="ARBA00022448"/>
    </source>
</evidence>
<evidence type="ECO:0000259" key="7">
    <source>
        <dbReference type="Pfam" id="PF04129"/>
    </source>
</evidence>
<accession>A0A0W4ZRI2</accession>
<keyword evidence="3" id="KW-0813">Transport</keyword>
<dbReference type="GO" id="GO:0032456">
    <property type="term" value="P:endocytic recycling"/>
    <property type="evidence" value="ECO:0007669"/>
    <property type="project" value="TreeGrafter"/>
</dbReference>
<dbReference type="GeneID" id="28940049"/>
<dbReference type="Pfam" id="PF04129">
    <property type="entry name" value="Vps52_CC"/>
    <property type="match status" value="1"/>
</dbReference>
<dbReference type="InterPro" id="IPR048361">
    <property type="entry name" value="Vps52_C"/>
</dbReference>
<reference evidence="10" key="1">
    <citation type="journal article" date="2016" name="Nat. Commun.">
        <title>Genome analysis of three Pneumocystis species reveals adaptation mechanisms to life exclusively in mammalian hosts.</title>
        <authorList>
            <person name="Ma L."/>
            <person name="Chen Z."/>
            <person name="Huang D.W."/>
            <person name="Kutty G."/>
            <person name="Ishihara M."/>
            <person name="Wang H."/>
            <person name="Abouelleil A."/>
            <person name="Bishop L."/>
            <person name="Davey E."/>
            <person name="Deng R."/>
            <person name="Deng X."/>
            <person name="Fan L."/>
            <person name="Fantoni G."/>
            <person name="Fitzgerald M."/>
            <person name="Gogineni E."/>
            <person name="Goldberg J.M."/>
            <person name="Handley G."/>
            <person name="Hu X."/>
            <person name="Huber C."/>
            <person name="Jiao X."/>
            <person name="Jones K."/>
            <person name="Levin J.Z."/>
            <person name="Liu Y."/>
            <person name="Macdonald P."/>
            <person name="Melnikov A."/>
            <person name="Raley C."/>
            <person name="Sassi M."/>
            <person name="Sherman B.T."/>
            <person name="Song X."/>
            <person name="Sykes S."/>
            <person name="Tran B."/>
            <person name="Walsh L."/>
            <person name="Xia Y."/>
            <person name="Yang J."/>
            <person name="Young S."/>
            <person name="Zeng Q."/>
            <person name="Zheng X."/>
            <person name="Stephens R."/>
            <person name="Nusbaum C."/>
            <person name="Birren B.W."/>
            <person name="Azadi P."/>
            <person name="Lempicki R.A."/>
            <person name="Cuomo C.A."/>
            <person name="Kovacs J.A."/>
        </authorList>
    </citation>
    <scope>NUCLEOTIDE SEQUENCE [LARGE SCALE GENOMIC DNA]</scope>
    <source>
        <strain evidence="10">RU7</strain>
    </source>
</reference>
<evidence type="ECO:0000313" key="9">
    <source>
        <dbReference type="EMBL" id="KTW30979.1"/>
    </source>
</evidence>
<dbReference type="GO" id="GO:0005829">
    <property type="term" value="C:cytosol"/>
    <property type="evidence" value="ECO:0007669"/>
    <property type="project" value="GOC"/>
</dbReference>
<dbReference type="InterPro" id="IPR048319">
    <property type="entry name" value="Vps52_CC"/>
</dbReference>
<dbReference type="GO" id="GO:0042147">
    <property type="term" value="P:retrograde transport, endosome to Golgi"/>
    <property type="evidence" value="ECO:0007669"/>
    <property type="project" value="TreeGrafter"/>
</dbReference>
<dbReference type="InterPro" id="IPR007258">
    <property type="entry name" value="Vps52"/>
</dbReference>
<gene>
    <name evidence="9" type="ORF">T551_01531</name>
</gene>
<dbReference type="GO" id="GO:0015031">
    <property type="term" value="P:protein transport"/>
    <property type="evidence" value="ECO:0007669"/>
    <property type="project" value="UniProtKB-KW"/>
</dbReference>
<evidence type="ECO:0000256" key="5">
    <source>
        <dbReference type="ARBA" id="ARBA00023034"/>
    </source>
</evidence>
<dbReference type="OrthoDB" id="19482at2759"/>
<keyword evidence="10" id="KW-1185">Reference proteome</keyword>
<comment type="similarity">
    <text evidence="2">Belongs to the VPS52 family.</text>
</comment>
<keyword evidence="5" id="KW-0333">Golgi apparatus</keyword>
<dbReference type="GO" id="GO:0006896">
    <property type="term" value="P:Golgi to vacuole transport"/>
    <property type="evidence" value="ECO:0007669"/>
    <property type="project" value="TreeGrafter"/>
</dbReference>
<protein>
    <recommendedName>
        <fullName evidence="11">Vacuolar protein sorting-associated protein 52</fullName>
    </recommendedName>
</protein>
<comment type="subcellular location">
    <subcellularLocation>
        <location evidence="1">Golgi apparatus</location>
        <location evidence="1">trans-Golgi network</location>
    </subcellularLocation>
</comment>
<dbReference type="GO" id="GO:0019905">
    <property type="term" value="F:syntaxin binding"/>
    <property type="evidence" value="ECO:0007669"/>
    <property type="project" value="TreeGrafter"/>
</dbReference>
<evidence type="ECO:0000256" key="4">
    <source>
        <dbReference type="ARBA" id="ARBA00022927"/>
    </source>
</evidence>
<dbReference type="Pfam" id="PF20655">
    <property type="entry name" value="Vps52_C"/>
    <property type="match status" value="1"/>
</dbReference>
<name>A0A0W4ZRI2_PNEJ7</name>
<evidence type="ECO:0000256" key="1">
    <source>
        <dbReference type="ARBA" id="ARBA00004601"/>
    </source>
</evidence>
<dbReference type="Proteomes" id="UP000053447">
    <property type="component" value="Unassembled WGS sequence"/>
</dbReference>
<dbReference type="STRING" id="1408657.A0A0W4ZRI2"/>
<dbReference type="EMBL" id="LFWA01000006">
    <property type="protein sequence ID" value="KTW30979.1"/>
    <property type="molecule type" value="Genomic_DNA"/>
</dbReference>
<dbReference type="AlphaFoldDB" id="A0A0W4ZRI2"/>
<feature type="coiled-coil region" evidence="6">
    <location>
        <begin position="75"/>
        <end position="109"/>
    </location>
</feature>
<dbReference type="GO" id="GO:0000938">
    <property type="term" value="C:GARP complex"/>
    <property type="evidence" value="ECO:0007669"/>
    <property type="project" value="TreeGrafter"/>
</dbReference>
<evidence type="ECO:0000259" key="8">
    <source>
        <dbReference type="Pfam" id="PF20655"/>
    </source>
</evidence>
<feature type="domain" description="Vps52 C-terminal" evidence="8">
    <location>
        <begin position="245"/>
        <end position="551"/>
    </location>
</feature>
<dbReference type="eggNOG" id="KOG1961">
    <property type="taxonomic scope" value="Eukaryota"/>
</dbReference>
<evidence type="ECO:0000313" key="10">
    <source>
        <dbReference type="Proteomes" id="UP000053447"/>
    </source>
</evidence>
<sequence length="556" mass="65951">MTESDIFIEKIDKILMDSLEWDLKSLISVFPYSKNTSNDAKKDSNIQEILTKKCIKDLEITNELNSSIMSCNKTLDSIESYLFDLQNNLEAINNEMESLKLRSLTINQQLQVRKNTERRINDVINDFILPPETIYCISESKIDEKWLHNLSILDNMLDRFDANKKEQGSCKIQEYVEKEVEKLLWIAIGRIREFLINKIKILYTPYSNLRAIHQSLIKYKCLFTFLFKRQNQIIFEIKQTYQNIIQWYYIYHFEKYKAFLEKLEMNTFDTIVLNCEKTSKKNTAFPQKKIQVFSSYQEFDINHRASLISGENQNIIMTHISNDDKKTHNLEFVFYSYNQVLVNNIILEYLFLSEFMLFNNSQELNNYLKNLFETTLSDSKIFNQQLIENSCDIIGILLSVKTIEKLNSDLKNKEIFIFDDYINEISTLLWNQFEKSINLHCKNLKQISIKNSLTENHNRTIPDVLTQKFGDLLNGIFIMFSKNYDKLIETNIQKLVDSLIIYLTEISNKMKNEKERKLFLYNNYSLMLAIINNTEGYLAKKQQTYFYNLQINIKKS</sequence>
<proteinExistence type="inferred from homology"/>
<feature type="domain" description="Vps52 coiled-coil" evidence="7">
    <location>
        <begin position="58"/>
        <end position="226"/>
    </location>
</feature>
<organism evidence="9 10">
    <name type="scientific">Pneumocystis jirovecii (strain RU7)</name>
    <name type="common">Human pneumocystis pneumonia agent</name>
    <dbReference type="NCBI Taxonomy" id="1408657"/>
    <lineage>
        <taxon>Eukaryota</taxon>
        <taxon>Fungi</taxon>
        <taxon>Dikarya</taxon>
        <taxon>Ascomycota</taxon>
        <taxon>Taphrinomycotina</taxon>
        <taxon>Pneumocystomycetes</taxon>
        <taxon>Pneumocystaceae</taxon>
        <taxon>Pneumocystis</taxon>
    </lineage>
</organism>